<dbReference type="Pfam" id="PF22621">
    <property type="entry name" value="CurL-like_PKS_C"/>
    <property type="match status" value="1"/>
</dbReference>
<dbReference type="InterPro" id="IPR049551">
    <property type="entry name" value="PKS_DH_C"/>
</dbReference>
<dbReference type="InterPro" id="IPR050091">
    <property type="entry name" value="PKS_NRPS_Biosynth_Enz"/>
</dbReference>
<dbReference type="InterPro" id="IPR049900">
    <property type="entry name" value="PKS_mFAS_DH"/>
</dbReference>
<reference evidence="10 11" key="1">
    <citation type="journal article" date="2024" name="IMA Fungus">
        <title>IMA Genome - F19 : A genome assembly and annotation guide to empower mycologists, including annotated draft genome sequences of Ceratocystis pirilliformis, Diaporthe australafricana, Fusarium ophioides, Paecilomyces lecythidis, and Sporothrix stenoceras.</title>
        <authorList>
            <person name="Aylward J."/>
            <person name="Wilson A.M."/>
            <person name="Visagie C.M."/>
            <person name="Spraker J."/>
            <person name="Barnes I."/>
            <person name="Buitendag C."/>
            <person name="Ceriani C."/>
            <person name="Del Mar Angel L."/>
            <person name="du Plessis D."/>
            <person name="Fuchs T."/>
            <person name="Gasser K."/>
            <person name="Kramer D."/>
            <person name="Li W."/>
            <person name="Munsamy K."/>
            <person name="Piso A."/>
            <person name="Price J.L."/>
            <person name="Sonnekus B."/>
            <person name="Thomas C."/>
            <person name="van der Nest A."/>
            <person name="van Dijk A."/>
            <person name="van Heerden A."/>
            <person name="van Vuuren N."/>
            <person name="Yilmaz N."/>
            <person name="Duong T.A."/>
            <person name="van der Merwe N.A."/>
            <person name="Wingfield M.J."/>
            <person name="Wingfield B.D."/>
        </authorList>
    </citation>
    <scope>NUCLEOTIDE SEQUENCE [LARGE SCALE GENOMIC DNA]</scope>
    <source>
        <strain evidence="10 11">CMW 18300</strain>
    </source>
</reference>
<dbReference type="SUPFAM" id="SSF52151">
    <property type="entry name" value="FabD/lysophospholipase-like"/>
    <property type="match status" value="1"/>
</dbReference>
<dbReference type="InterPro" id="IPR014031">
    <property type="entry name" value="Ketoacyl_synth_C"/>
</dbReference>
<feature type="active site" description="Proton donor; for dehydratase activity" evidence="5">
    <location>
        <position position="1422"/>
    </location>
</feature>
<feature type="domain" description="Carrier" evidence="7">
    <location>
        <begin position="1562"/>
        <end position="1639"/>
    </location>
</feature>
<dbReference type="Pfam" id="PF14765">
    <property type="entry name" value="PS-DH"/>
    <property type="match status" value="1"/>
</dbReference>
<dbReference type="EMBL" id="JAWRVE010000003">
    <property type="protein sequence ID" value="KAL1882946.1"/>
    <property type="molecule type" value="Genomic_DNA"/>
</dbReference>
<dbReference type="Proteomes" id="UP001583177">
    <property type="component" value="Unassembled WGS sequence"/>
</dbReference>
<dbReference type="InterPro" id="IPR001031">
    <property type="entry name" value="Thioesterase"/>
</dbReference>
<feature type="region of interest" description="Disordered" evidence="6">
    <location>
        <begin position="1634"/>
        <end position="1682"/>
    </location>
</feature>
<keyword evidence="3" id="KW-0808">Transferase</keyword>
<dbReference type="InterPro" id="IPR016035">
    <property type="entry name" value="Acyl_Trfase/lysoPLipase"/>
</dbReference>
<dbReference type="SMART" id="SM00825">
    <property type="entry name" value="PKS_KS"/>
    <property type="match status" value="1"/>
</dbReference>
<keyword evidence="2" id="KW-0597">Phosphoprotein</keyword>
<dbReference type="InterPro" id="IPR018201">
    <property type="entry name" value="Ketoacyl_synth_AS"/>
</dbReference>
<evidence type="ECO:0000256" key="1">
    <source>
        <dbReference type="ARBA" id="ARBA00022450"/>
    </source>
</evidence>
<dbReference type="PROSITE" id="PS52019">
    <property type="entry name" value="PKS_MFAS_DH"/>
    <property type="match status" value="1"/>
</dbReference>
<feature type="domain" description="PKS/mFAS DH" evidence="9">
    <location>
        <begin position="1212"/>
        <end position="1509"/>
    </location>
</feature>
<dbReference type="SMART" id="SM00827">
    <property type="entry name" value="PKS_AT"/>
    <property type="match status" value="1"/>
</dbReference>
<dbReference type="InterPro" id="IPR016036">
    <property type="entry name" value="Malonyl_transacylase_ACP-bd"/>
</dbReference>
<feature type="region of interest" description="N-terminal hotdog fold" evidence="5">
    <location>
        <begin position="1212"/>
        <end position="1337"/>
    </location>
</feature>
<proteinExistence type="predicted"/>
<dbReference type="Pfam" id="PF00975">
    <property type="entry name" value="Thioesterase"/>
    <property type="match status" value="1"/>
</dbReference>
<comment type="caution">
    <text evidence="10">The sequence shown here is derived from an EMBL/GenBank/DDBJ whole genome shotgun (WGS) entry which is preliminary data.</text>
</comment>
<dbReference type="CDD" id="cd00833">
    <property type="entry name" value="PKS"/>
    <property type="match status" value="1"/>
</dbReference>
<evidence type="ECO:0000259" key="8">
    <source>
        <dbReference type="PROSITE" id="PS52004"/>
    </source>
</evidence>
<dbReference type="InterPro" id="IPR016039">
    <property type="entry name" value="Thiolase-like"/>
</dbReference>
<dbReference type="SUPFAM" id="SSF53901">
    <property type="entry name" value="Thiolase-like"/>
    <property type="match status" value="1"/>
</dbReference>
<dbReference type="InterPro" id="IPR029058">
    <property type="entry name" value="AB_hydrolase_fold"/>
</dbReference>
<dbReference type="PANTHER" id="PTHR43775">
    <property type="entry name" value="FATTY ACID SYNTHASE"/>
    <property type="match status" value="1"/>
</dbReference>
<dbReference type="InterPro" id="IPR049552">
    <property type="entry name" value="PKS_DH_N"/>
</dbReference>
<dbReference type="Pfam" id="PF00109">
    <property type="entry name" value="ketoacyl-synt"/>
    <property type="match status" value="1"/>
</dbReference>
<feature type="domain" description="Ketosynthase family 3 (KS3)" evidence="8">
    <location>
        <begin position="373"/>
        <end position="803"/>
    </location>
</feature>
<sequence length="1961" mass="213752">MAKIPVFGGLGSDIIFSNTTHNQATQDACSLEGRILAETCHKIFLEEVRLASPKSGGATIIDLNDFKRPQDIIQPCQRYHRHPVVQHATLSLVQLLRYHSHGLASPRPNTQETVAVAGFCAGLFTAAAVATAQSPLQYLARAEECFRAAVMLGIVCEQARRHVKPLQTRSPWSLVVGNIEEEEVSRLISAYSAPTSLCAPIYLSSLNTRNIVTISGEGDALCEFARSELPSKCRVIPTNIFTLYHNPCLQEYKHQLLDEFEKRQLAFPSQQDLIVPIISTIDGSLMQSKKGSSSADLLAQILDMILMECTNWISVETTIVSFAQEGCRQNHHVLTVCNYGPTNGALTRPKEVPDHVEVLDTSVEMYTGQTTQEGDIAIVGMSLDLPGASDPEALWSNLMDGVNSCSEIPSDRFRLEDYRTRDGSHPVDGKSSMETPFGNFMDDPFLFDNQAFDISPREASSIDPQQRVMLTTVHRALENAGYVPDSTPSFARERFGCFIGNATLDYVDNLRDNIDVYYSPGTLRAFLSGRISYAFKWSGPSITLDTACSSSLVAIHQAARALAAGECRAAVAGGVNVITSPDMYLGLERAHFLSPTGQCKAFDKAADGYCRSEGCAAVVLKRLSDAVNENDNILGVIKAIAVNQSGQASSITHPHAPTQEKLFHEVLSKANMRHEDVSVVEAHGTGTPAGDPNEIRGIRNAFCKGRSLENPLHIMSIKANIGHCEAASGVASLTKLLLMLKHKRVPPQALLNELNPAIPDHAADGTVISTEPLDWTPPRGKRRTALLNNFGAAGSNAALLIQEHEDAREQRPEPGDAITHVFGCSARSAELLQKLRESLVSYLAEHQSELSVADVCYTSTARRSLQSFRLSTTASSIKGLIKNLKEAQILEAPDTPRDTVFLFSGQGSQYIGMGSKLMDLSPKFGAIVRRCHRLLLEWGLPGCLDVIRPEEDKALQPEDPTILQALQTSVFVLEVAIAQILMDAGIRPLMVSGHSLGEYAALVTAGVLDLESGLWLVAQRARLIIGSCKLWKTSMLAVNMSAAQVQQDLLSRGEFADLSISCANSPGDCVVGGDRQKLLVLKEHISAHGRRSTMLNVPIAYHTAALHPVAEDIRQMASQIASQLPSSTSEKVPTLRKGQDPSQTLSDIFCGVYRDNVDVNWRAAFENLPSQPTMTDLPPIPLLQQRYYKPLSRGLAPGVHDSCASRPAGTRYTLLEKHVDPSGDTTAEFHTPIQSLGDLIKGHIVCGKPLCPASVYAEMALAAISQAEGADTDDQVVKLCEVSFTRPLLFSQSSAKTISITIDREDRFRVSSFSDGGKPSQPKLHCFGKIKRQSWLKAAGKLKRTERVLARRKASLKLDGHQMFSTATMYRKIFSRVVEYGPQYWAVRKLYVDDDAEEIFATCELPASSPEANYAGHPILLDTMLHVAGFAANLNVDADTVCICHQVSSMTMFRKTFHPRHAFDVHCSNSSVSAAADSIFADVHAVDGEGVIAVMKGVEFKCSKLSKLQAGFEMIAEDFPKATDRAHQHIKQKDLRAFEEQRHVATRLAVTVEHYEGSTAVQSLVTSPASVVDILSETTGVKAEALTSRTKLAALGVDSLMILELEKKLEDSLGHSPGVSQLSMCESVGDVESLVSGASDEGSRAPGTRRGSPNATDTTISSSKPSTAEQSGAEQEVEEPEVSAEMMQLLHSCLRLEKQPVQIQNGSEFSGSAPIYLVHPGAGMCFEYHRIGPLHRAVHAFQDPRIFSGPKEDWSCIENMAEHYATIVSRSRPSCPSRGIILGGYSFGGVVAFEMARLLAERGDCLVRGVVLIDAPPTLDHLPLARETVQAAMAAKHVHGAKARSPEAARFHEAIGALAVRNNLRRAALLGRYRPRREGPMPRVVLLRSSEGFRAEGCALPENKWLHDRTDVKTSSEAWEELVGAKVKVIDIPGDHFTPFEPGHIDRTSQAIYEACEMLEE</sequence>
<dbReference type="Gene3D" id="3.30.70.250">
    <property type="entry name" value="Malonyl-CoA ACP transacylase, ACP-binding"/>
    <property type="match status" value="1"/>
</dbReference>
<dbReference type="InterPro" id="IPR020841">
    <property type="entry name" value="PKS_Beta-ketoAc_synthase_dom"/>
</dbReference>
<dbReference type="PROSITE" id="PS00606">
    <property type="entry name" value="KS3_1"/>
    <property type="match status" value="1"/>
</dbReference>
<name>A0ABR3Y3T8_9PEZI</name>
<dbReference type="Gene3D" id="3.10.129.110">
    <property type="entry name" value="Polyketide synthase dehydratase"/>
    <property type="match status" value="1"/>
</dbReference>
<evidence type="ECO:0000313" key="10">
    <source>
        <dbReference type="EMBL" id="KAL1882946.1"/>
    </source>
</evidence>
<dbReference type="SUPFAM" id="SSF53474">
    <property type="entry name" value="alpha/beta-Hydrolases"/>
    <property type="match status" value="1"/>
</dbReference>
<dbReference type="PROSITE" id="PS50075">
    <property type="entry name" value="CARRIER"/>
    <property type="match status" value="1"/>
</dbReference>
<keyword evidence="1" id="KW-0596">Phosphopantetheine</keyword>
<dbReference type="InterPro" id="IPR036736">
    <property type="entry name" value="ACP-like_sf"/>
</dbReference>
<dbReference type="Pfam" id="PF00550">
    <property type="entry name" value="PP-binding"/>
    <property type="match status" value="1"/>
</dbReference>
<dbReference type="Gene3D" id="3.40.47.10">
    <property type="match status" value="1"/>
</dbReference>
<dbReference type="SUPFAM" id="SSF55048">
    <property type="entry name" value="Probable ACP-binding domain of malonyl-CoA ACP transacylase"/>
    <property type="match status" value="1"/>
</dbReference>
<dbReference type="Pfam" id="PF16073">
    <property type="entry name" value="SAT"/>
    <property type="match status" value="1"/>
</dbReference>
<dbReference type="InterPro" id="IPR009081">
    <property type="entry name" value="PP-bd_ACP"/>
</dbReference>
<feature type="compositionally biased region" description="Polar residues" evidence="6">
    <location>
        <begin position="1651"/>
        <end position="1668"/>
    </location>
</feature>
<evidence type="ECO:0000256" key="3">
    <source>
        <dbReference type="ARBA" id="ARBA00022679"/>
    </source>
</evidence>
<organism evidence="10 11">
    <name type="scientific">Diaporthe australafricana</name>
    <dbReference type="NCBI Taxonomy" id="127596"/>
    <lineage>
        <taxon>Eukaryota</taxon>
        <taxon>Fungi</taxon>
        <taxon>Dikarya</taxon>
        <taxon>Ascomycota</taxon>
        <taxon>Pezizomycotina</taxon>
        <taxon>Sordariomycetes</taxon>
        <taxon>Sordariomycetidae</taxon>
        <taxon>Diaporthales</taxon>
        <taxon>Diaporthaceae</taxon>
        <taxon>Diaporthe</taxon>
    </lineage>
</organism>
<dbReference type="SUPFAM" id="SSF47336">
    <property type="entry name" value="ACP-like"/>
    <property type="match status" value="1"/>
</dbReference>
<evidence type="ECO:0000256" key="4">
    <source>
        <dbReference type="ARBA" id="ARBA00023268"/>
    </source>
</evidence>
<evidence type="ECO:0000256" key="6">
    <source>
        <dbReference type="SAM" id="MobiDB-lite"/>
    </source>
</evidence>
<dbReference type="PROSITE" id="PS52004">
    <property type="entry name" value="KS3_2"/>
    <property type="match status" value="1"/>
</dbReference>
<feature type="active site" description="Proton acceptor; for dehydratase activity" evidence="5">
    <location>
        <position position="1243"/>
    </location>
</feature>
<keyword evidence="11" id="KW-1185">Reference proteome</keyword>
<evidence type="ECO:0000313" key="11">
    <source>
        <dbReference type="Proteomes" id="UP001583177"/>
    </source>
</evidence>
<dbReference type="Pfam" id="PF21089">
    <property type="entry name" value="PKS_DH_N"/>
    <property type="match status" value="1"/>
</dbReference>
<dbReference type="Gene3D" id="1.10.1200.10">
    <property type="entry name" value="ACP-like"/>
    <property type="match status" value="1"/>
</dbReference>
<keyword evidence="4" id="KW-0511">Multifunctional enzyme</keyword>
<dbReference type="NCBIfam" id="TIGR04532">
    <property type="entry name" value="PT_fungal_PKS"/>
    <property type="match status" value="1"/>
</dbReference>
<evidence type="ECO:0000256" key="2">
    <source>
        <dbReference type="ARBA" id="ARBA00022553"/>
    </source>
</evidence>
<evidence type="ECO:0000256" key="5">
    <source>
        <dbReference type="PROSITE-ProRule" id="PRU01363"/>
    </source>
</evidence>
<feature type="region of interest" description="C-terminal hotdog fold" evidence="5">
    <location>
        <begin position="1361"/>
        <end position="1509"/>
    </location>
</feature>
<dbReference type="Gene3D" id="3.30.70.3290">
    <property type="match status" value="1"/>
</dbReference>
<dbReference type="InterPro" id="IPR032088">
    <property type="entry name" value="SAT"/>
</dbReference>
<dbReference type="Gene3D" id="3.40.50.1820">
    <property type="entry name" value="alpha/beta hydrolase"/>
    <property type="match status" value="1"/>
</dbReference>
<accession>A0ABR3Y3T8</accession>
<dbReference type="InterPro" id="IPR030918">
    <property type="entry name" value="PT_fungal_PKS"/>
</dbReference>
<dbReference type="InterPro" id="IPR001227">
    <property type="entry name" value="Ac_transferase_dom_sf"/>
</dbReference>
<dbReference type="InterPro" id="IPR014043">
    <property type="entry name" value="Acyl_transferase_dom"/>
</dbReference>
<dbReference type="InterPro" id="IPR042104">
    <property type="entry name" value="PKS_dehydratase_sf"/>
</dbReference>
<dbReference type="Pfam" id="PF02801">
    <property type="entry name" value="Ketoacyl-synt_C"/>
    <property type="match status" value="1"/>
</dbReference>
<dbReference type="Pfam" id="PF00698">
    <property type="entry name" value="Acyl_transf_1"/>
    <property type="match status" value="1"/>
</dbReference>
<protein>
    <submittedName>
        <fullName evidence="10">Type I Iterative PKS</fullName>
    </submittedName>
</protein>
<dbReference type="Gene3D" id="3.40.366.10">
    <property type="entry name" value="Malonyl-Coenzyme A Acyl Carrier Protein, domain 2"/>
    <property type="match status" value="3"/>
</dbReference>
<dbReference type="PANTHER" id="PTHR43775:SF37">
    <property type="entry name" value="SI:DKEY-61P9.11"/>
    <property type="match status" value="1"/>
</dbReference>
<evidence type="ECO:0000259" key="7">
    <source>
        <dbReference type="PROSITE" id="PS50075"/>
    </source>
</evidence>
<dbReference type="InterPro" id="IPR014030">
    <property type="entry name" value="Ketoacyl_synth_N"/>
</dbReference>
<gene>
    <name evidence="10" type="ORF">Daus18300_000584</name>
</gene>
<evidence type="ECO:0000259" key="9">
    <source>
        <dbReference type="PROSITE" id="PS52019"/>
    </source>
</evidence>